<name>A0A5C1A6E1_9BACT</name>
<evidence type="ECO:0000313" key="4">
    <source>
        <dbReference type="Proteomes" id="UP000324974"/>
    </source>
</evidence>
<proteinExistence type="predicted"/>
<evidence type="ECO:0000256" key="1">
    <source>
        <dbReference type="SAM" id="SignalP"/>
    </source>
</evidence>
<feature type="signal peptide" evidence="1">
    <location>
        <begin position="1"/>
        <end position="21"/>
    </location>
</feature>
<dbReference type="EMBL" id="CP042425">
    <property type="protein sequence ID" value="QEL13945.1"/>
    <property type="molecule type" value="Genomic_DNA"/>
</dbReference>
<dbReference type="KEGG" id="lrs:PX52LOC_00805"/>
<organism evidence="3 4">
    <name type="scientific">Limnoglobus roseus</name>
    <dbReference type="NCBI Taxonomy" id="2598579"/>
    <lineage>
        <taxon>Bacteria</taxon>
        <taxon>Pseudomonadati</taxon>
        <taxon>Planctomycetota</taxon>
        <taxon>Planctomycetia</taxon>
        <taxon>Gemmatales</taxon>
        <taxon>Gemmataceae</taxon>
        <taxon>Limnoglobus</taxon>
    </lineage>
</organism>
<accession>A0A5C1A6E1</accession>
<evidence type="ECO:0000313" key="3">
    <source>
        <dbReference type="EMBL" id="QEL13945.1"/>
    </source>
</evidence>
<dbReference type="PANTHER" id="PTHR43751:SF1">
    <property type="entry name" value="SULFATASE ATSG-RELATED"/>
    <property type="match status" value="1"/>
</dbReference>
<dbReference type="Gene3D" id="3.40.720.10">
    <property type="entry name" value="Alkaline Phosphatase, subunit A"/>
    <property type="match status" value="1"/>
</dbReference>
<keyword evidence="1" id="KW-0732">Signal</keyword>
<evidence type="ECO:0000259" key="2">
    <source>
        <dbReference type="Pfam" id="PF00884"/>
    </source>
</evidence>
<dbReference type="PANTHER" id="PTHR43751">
    <property type="entry name" value="SULFATASE"/>
    <property type="match status" value="1"/>
</dbReference>
<gene>
    <name evidence="3" type="ORF">PX52LOC_00805</name>
</gene>
<dbReference type="Pfam" id="PF00884">
    <property type="entry name" value="Sulfatase"/>
    <property type="match status" value="1"/>
</dbReference>
<reference evidence="4" key="1">
    <citation type="submission" date="2019-08" db="EMBL/GenBank/DDBJ databases">
        <title>Limnoglobus roseus gen. nov., sp. nov., a novel freshwater planctomycete with a giant genome from the family Gemmataceae.</title>
        <authorList>
            <person name="Kulichevskaya I.S."/>
            <person name="Naumoff D.G."/>
            <person name="Miroshnikov K."/>
            <person name="Ivanova A."/>
            <person name="Philippov D.A."/>
            <person name="Hakobyan A."/>
            <person name="Rijpstra I.C."/>
            <person name="Sinninghe Damste J.S."/>
            <person name="Liesack W."/>
            <person name="Dedysh S.N."/>
        </authorList>
    </citation>
    <scope>NUCLEOTIDE SEQUENCE [LARGE SCALE GENOMIC DNA]</scope>
    <source>
        <strain evidence="4">PX52</strain>
    </source>
</reference>
<protein>
    <submittedName>
        <fullName evidence="3">Heparan N-sulfatase</fullName>
    </submittedName>
</protein>
<dbReference type="SUPFAM" id="SSF53649">
    <property type="entry name" value="Alkaline phosphatase-like"/>
    <property type="match status" value="1"/>
</dbReference>
<dbReference type="InterPro" id="IPR052701">
    <property type="entry name" value="GAG_Ulvan_Degrading_Sulfatases"/>
</dbReference>
<dbReference type="InterPro" id="IPR017850">
    <property type="entry name" value="Alkaline_phosphatase_core_sf"/>
</dbReference>
<dbReference type="AlphaFoldDB" id="A0A5C1A6E1"/>
<dbReference type="Proteomes" id="UP000324974">
    <property type="component" value="Chromosome"/>
</dbReference>
<dbReference type="CDD" id="cd16027">
    <property type="entry name" value="SGSH"/>
    <property type="match status" value="1"/>
</dbReference>
<dbReference type="InterPro" id="IPR000917">
    <property type="entry name" value="Sulfatase_N"/>
</dbReference>
<sequence length="533" mass="57578">MLLRLSLTLAFTLLSLAGATADAPRFNVLFIFADDWGRYASAHAKHESRPTANSVVKTPNIDAVAARGTLFRNAFVPAPSCTPCRSSLLTGRYFFTTGRAAILQGAIWDGSLPASPLLLKEAGYTIGKTGKVWGPGTPADAPIGGQKYAYQKAGMKFNNFSENVTAAVGKGTPLEKARDELLGQVRGNFADFLTAREKGKPFFYLFGPTTTHRTWIKGSGKALWGIDPDSLKGKLPAQLPDVPEVREDFADYLGEVQAFDSYVGVLMKQLDESGERDRTLVVISGDHGGPGFPGGKCNLYDFGVGVSLVTAWPGGKGGRVVDDFVSLMDLTPTFLEVGGVKVPDGVQGRSLVDVLKSEKSGQIDSTRTWVVTGRERHVESARAGNLPYPHRALRTADYLYVRNFAPDRTPMGDANGVTATAAPDAKTLETNTRAAFADLDAGPTKAWLILNRNDPKGKSYYDAAFGKRPAEELYDCRTDPDQVKNVAGDPKYAKAKEEMAGRLMKVLKDAGDPRVVDAECRFDKPPFTDLPAK</sequence>
<feature type="domain" description="Sulfatase N-terminal" evidence="2">
    <location>
        <begin position="27"/>
        <end position="339"/>
    </location>
</feature>
<dbReference type="OrthoDB" id="9762324at2"/>
<feature type="chain" id="PRO_5022883423" evidence="1">
    <location>
        <begin position="22"/>
        <end position="533"/>
    </location>
</feature>
<keyword evidence="4" id="KW-1185">Reference proteome</keyword>
<dbReference type="RefSeq" id="WP_149108872.1">
    <property type="nucleotide sequence ID" value="NZ_CP042425.1"/>
</dbReference>